<dbReference type="PANTHER" id="PTHR11895">
    <property type="entry name" value="TRANSAMIDASE"/>
    <property type="match status" value="1"/>
</dbReference>
<reference evidence="2 3" key="1">
    <citation type="submission" date="2024-01" db="EMBL/GenBank/DDBJ databases">
        <authorList>
            <person name="Deng Y."/>
            <person name="Su J."/>
        </authorList>
    </citation>
    <scope>NUCLEOTIDE SEQUENCE [LARGE SCALE GENOMIC DNA]</scope>
    <source>
        <strain evidence="2 3">CPCC 100088</strain>
    </source>
</reference>
<dbReference type="Gene3D" id="3.90.1300.10">
    <property type="entry name" value="Amidase signature (AS) domain"/>
    <property type="match status" value="1"/>
</dbReference>
<organism evidence="2 3">
    <name type="scientific">Thioclava kandeliae</name>
    <dbReference type="NCBI Taxonomy" id="3070818"/>
    <lineage>
        <taxon>Bacteria</taxon>
        <taxon>Pseudomonadati</taxon>
        <taxon>Pseudomonadota</taxon>
        <taxon>Alphaproteobacteria</taxon>
        <taxon>Rhodobacterales</taxon>
        <taxon>Paracoccaceae</taxon>
        <taxon>Thioclava</taxon>
    </lineage>
</organism>
<dbReference type="SUPFAM" id="SSF75304">
    <property type="entry name" value="Amidase signature (AS) enzymes"/>
    <property type="match status" value="1"/>
</dbReference>
<evidence type="ECO:0000313" key="2">
    <source>
        <dbReference type="EMBL" id="MER5171374.1"/>
    </source>
</evidence>
<accession>A0ABV1SFS3</accession>
<evidence type="ECO:0000259" key="1">
    <source>
        <dbReference type="Pfam" id="PF01425"/>
    </source>
</evidence>
<name>A0ABV1SFS3_9RHOB</name>
<evidence type="ECO:0000313" key="3">
    <source>
        <dbReference type="Proteomes" id="UP001438953"/>
    </source>
</evidence>
<dbReference type="InterPro" id="IPR036928">
    <property type="entry name" value="AS_sf"/>
</dbReference>
<dbReference type="Pfam" id="PF01425">
    <property type="entry name" value="Amidase"/>
    <property type="match status" value="1"/>
</dbReference>
<dbReference type="RefSeq" id="WP_350935668.1">
    <property type="nucleotide sequence ID" value="NZ_JAYWLC010000004.1"/>
</dbReference>
<dbReference type="EMBL" id="JAYWLC010000004">
    <property type="protein sequence ID" value="MER5171374.1"/>
    <property type="molecule type" value="Genomic_DNA"/>
</dbReference>
<dbReference type="InterPro" id="IPR000120">
    <property type="entry name" value="Amidase"/>
</dbReference>
<protein>
    <submittedName>
        <fullName evidence="2">Amidase</fullName>
    </submittedName>
</protein>
<proteinExistence type="predicted"/>
<comment type="caution">
    <text evidence="2">The sequence shown here is derived from an EMBL/GenBank/DDBJ whole genome shotgun (WGS) entry which is preliminary data.</text>
</comment>
<dbReference type="PANTHER" id="PTHR11895:SF151">
    <property type="entry name" value="GLUTAMYL-TRNA(GLN) AMIDOTRANSFERASE SUBUNIT A"/>
    <property type="match status" value="1"/>
</dbReference>
<feature type="domain" description="Amidase" evidence="1">
    <location>
        <begin position="27"/>
        <end position="409"/>
    </location>
</feature>
<dbReference type="InterPro" id="IPR023631">
    <property type="entry name" value="Amidase_dom"/>
</dbReference>
<sequence>MKDLSFSLPSATEIRHQIRSGQRTALEITRACLGRIAQRDPMVRAWISLNPEAEAQAAAITADDPRPLAGVPVAVKDMIETRDLPTTHNSPLYGGFRPAADAPCVELLRAAGAIILGKTDTTEFGACGRDAMTANPFDPARTPGGSSAGTAAAVADFHVPLGLGTQTGGSTIRPAAFCGIPALKPSWGLISTEGVKRYAVSFDTVGLFAREITDLVLLADVYNLPEAAPLREGRLRLGLCPTPYADQLAPEMRAVLDGLAKDLAPVADITPFDLPADMAELDALHRSVQHCEGASAFLNLARARGTLLHDDFHARVDLREGFTQRQNFEAYDALARHRMTVETMLEEVDFIIAPSAPGFAPLGRGAGNPRFNALWTALQLPVLNLPVSGQTLPLGVSLIARRADDRRLLEAAPKLLPYL</sequence>
<dbReference type="Proteomes" id="UP001438953">
    <property type="component" value="Unassembled WGS sequence"/>
</dbReference>
<reference evidence="2 3" key="2">
    <citation type="submission" date="2024-06" db="EMBL/GenBank/DDBJ databases">
        <title>Thioclava kandeliae sp. nov. from a rhizosphere soil sample of Kandelia candel in a mangrove.</title>
        <authorList>
            <person name="Mu T."/>
        </authorList>
    </citation>
    <scope>NUCLEOTIDE SEQUENCE [LARGE SCALE GENOMIC DNA]</scope>
    <source>
        <strain evidence="2 3">CPCC 100088</strain>
    </source>
</reference>
<gene>
    <name evidence="2" type="ORF">VSX56_06235</name>
</gene>
<keyword evidence="3" id="KW-1185">Reference proteome</keyword>